<evidence type="ECO:0000313" key="2">
    <source>
        <dbReference type="EMBL" id="ASI91807.1"/>
    </source>
</evidence>
<dbReference type="RefSeq" id="WP_031493268.1">
    <property type="nucleotide sequence ID" value="NZ_CP018309.1"/>
</dbReference>
<dbReference type="STRING" id="689.VME0621_01056"/>
<proteinExistence type="predicted"/>
<protein>
    <submittedName>
        <fullName evidence="3">Uncharacterized protein</fullName>
    </submittedName>
</protein>
<dbReference type="GeneID" id="64089534"/>
<accession>A0A241T9B3</accession>
<organism evidence="3 5">
    <name type="scientific">Vibrio mediterranei</name>
    <dbReference type="NCBI Taxonomy" id="689"/>
    <lineage>
        <taxon>Bacteria</taxon>
        <taxon>Pseudomonadati</taxon>
        <taxon>Pseudomonadota</taxon>
        <taxon>Gammaproteobacteria</taxon>
        <taxon>Vibrionales</taxon>
        <taxon>Vibrionaceae</taxon>
        <taxon>Vibrio</taxon>
    </lineage>
</organism>
<gene>
    <name evidence="2" type="ORF">BSZ05_18360</name>
    <name evidence="3" type="ORF">ECB94_20355</name>
</gene>
<evidence type="ECO:0000313" key="4">
    <source>
        <dbReference type="Proteomes" id="UP000197092"/>
    </source>
</evidence>
<dbReference type="Proteomes" id="UP000197092">
    <property type="component" value="Chromosome 2"/>
</dbReference>
<sequence>MADQHYIDGIENVAIIAGNIRMDFYTFAVDPETSGKEPPKEHNLRLVMSPDAFLRSWQTHTQLLEELKSRGLITEKPAEGTSSDQEKTTLAPSFS</sequence>
<dbReference type="Proteomes" id="UP000279760">
    <property type="component" value="Chromosome 2"/>
</dbReference>
<dbReference type="EMBL" id="CP033578">
    <property type="protein sequence ID" value="AYV23639.1"/>
    <property type="molecule type" value="Genomic_DNA"/>
</dbReference>
<evidence type="ECO:0000313" key="5">
    <source>
        <dbReference type="Proteomes" id="UP000279760"/>
    </source>
</evidence>
<evidence type="ECO:0000256" key="1">
    <source>
        <dbReference type="SAM" id="MobiDB-lite"/>
    </source>
</evidence>
<dbReference type="AlphaFoldDB" id="A0A241T9B3"/>
<reference evidence="2" key="2">
    <citation type="journal article" date="2018" name="BMC Genomics">
        <title>Comparative genomic analysis reveals the evolution and environmental adaptation strategies of vibrios.</title>
        <authorList>
            <person name="Lin H."/>
            <person name="Yu M."/>
            <person name="Wang X."/>
            <person name="Zhang X.H."/>
        </authorList>
    </citation>
    <scope>NUCLEOTIDE SEQUENCE</scope>
    <source>
        <strain evidence="2">QT6D1</strain>
    </source>
</reference>
<reference evidence="4" key="1">
    <citation type="submission" date="2016-12" db="EMBL/GenBank/DDBJ databases">
        <title>Comparative genomic analysis reveals the diversity, evolution, and environmental adaptation strategies of the genus Vibrio.</title>
        <authorList>
            <person name="Lin H."/>
            <person name="Wang X."/>
            <person name="Zhang X.-H."/>
        </authorList>
    </citation>
    <scope>NUCLEOTIDE SEQUENCE [LARGE SCALE GENOMIC DNA]</scope>
    <source>
        <strain evidence="4">QT6D1</strain>
    </source>
</reference>
<dbReference type="KEGG" id="vsh:BSZ05_18360"/>
<feature type="compositionally biased region" description="Polar residues" evidence="1">
    <location>
        <begin position="80"/>
        <end position="95"/>
    </location>
</feature>
<dbReference type="EMBL" id="CP018309">
    <property type="protein sequence ID" value="ASI91807.1"/>
    <property type="molecule type" value="Genomic_DNA"/>
</dbReference>
<name>A0A241T9B3_9VIBR</name>
<evidence type="ECO:0000313" key="3">
    <source>
        <dbReference type="EMBL" id="AYV23639.1"/>
    </source>
</evidence>
<feature type="region of interest" description="Disordered" evidence="1">
    <location>
        <begin position="69"/>
        <end position="95"/>
    </location>
</feature>
<reference evidence="3 5" key="3">
    <citation type="submission" date="2018-11" db="EMBL/GenBank/DDBJ databases">
        <title>Complete Genome Sequence of Vbrio mediterranei 117-T6: a Potential Pathogen Bacteria Isolated from the Conchocelis of Pyropia.</title>
        <authorList>
            <person name="Liu Q."/>
        </authorList>
    </citation>
    <scope>NUCLEOTIDE SEQUENCE [LARGE SCALE GENOMIC DNA]</scope>
    <source>
        <strain evidence="3 5">117-T6</strain>
    </source>
</reference>